<reference evidence="2 3" key="1">
    <citation type="submission" date="2018-11" db="EMBL/GenBank/DDBJ databases">
        <authorList>
            <consortium name="Pathogen Informatics"/>
        </authorList>
    </citation>
    <scope>NUCLEOTIDE SEQUENCE [LARGE SCALE GENOMIC DNA]</scope>
</reference>
<dbReference type="EMBL" id="UYRV01025129">
    <property type="protein sequence ID" value="VDK76858.1"/>
    <property type="molecule type" value="Genomic_DNA"/>
</dbReference>
<dbReference type="Proteomes" id="UP000271889">
    <property type="component" value="Unassembled WGS sequence"/>
</dbReference>
<evidence type="ECO:0000256" key="1">
    <source>
        <dbReference type="SAM" id="MobiDB-lite"/>
    </source>
</evidence>
<name>A0A3P6UCY6_CYLGO</name>
<dbReference type="OrthoDB" id="5848096at2759"/>
<evidence type="ECO:0000313" key="2">
    <source>
        <dbReference type="EMBL" id="VDK76858.1"/>
    </source>
</evidence>
<keyword evidence="3" id="KW-1185">Reference proteome</keyword>
<dbReference type="GO" id="GO:0016477">
    <property type="term" value="P:cell migration"/>
    <property type="evidence" value="ECO:0007669"/>
    <property type="project" value="TreeGrafter"/>
</dbReference>
<feature type="region of interest" description="Disordered" evidence="1">
    <location>
        <begin position="81"/>
        <end position="107"/>
    </location>
</feature>
<dbReference type="GO" id="GO:0005829">
    <property type="term" value="C:cytosol"/>
    <property type="evidence" value="ECO:0007669"/>
    <property type="project" value="TreeGrafter"/>
</dbReference>
<dbReference type="GO" id="GO:0030866">
    <property type="term" value="P:cortical actin cytoskeleton organization"/>
    <property type="evidence" value="ECO:0007669"/>
    <property type="project" value="TreeGrafter"/>
</dbReference>
<protein>
    <submittedName>
        <fullName evidence="2">Uncharacterized protein</fullName>
    </submittedName>
</protein>
<organism evidence="2 3">
    <name type="scientific">Cylicostephanus goldi</name>
    <name type="common">Nematode worm</name>
    <dbReference type="NCBI Taxonomy" id="71465"/>
    <lineage>
        <taxon>Eukaryota</taxon>
        <taxon>Metazoa</taxon>
        <taxon>Ecdysozoa</taxon>
        <taxon>Nematoda</taxon>
        <taxon>Chromadorea</taxon>
        <taxon>Rhabditida</taxon>
        <taxon>Rhabditina</taxon>
        <taxon>Rhabditomorpha</taxon>
        <taxon>Strongyloidea</taxon>
        <taxon>Strongylidae</taxon>
        <taxon>Cylicostephanus</taxon>
    </lineage>
</organism>
<proteinExistence type="predicted"/>
<dbReference type="PANTHER" id="PTHR45857">
    <property type="entry name" value="FORMIN-LIKE PROTEIN"/>
    <property type="match status" value="1"/>
</dbReference>
<sequence length="139" mass="16289">MAECQSDELQARMSAYASGEMDVAALVDDSHHKARLLEECEQLRSKLSQANERVQEVEAKWITDKAALDRRLLDLVRERDRMQKEHEAQEGTWKKTMSEKDKLAREKQARLEQKIQELEAIQKTMQGKLSHPRYLWILP</sequence>
<dbReference type="InterPro" id="IPR043592">
    <property type="entry name" value="FMNL_animal"/>
</dbReference>
<accession>A0A3P6UCY6</accession>
<evidence type="ECO:0000313" key="3">
    <source>
        <dbReference type="Proteomes" id="UP000271889"/>
    </source>
</evidence>
<dbReference type="PANTHER" id="PTHR45857:SF4">
    <property type="entry name" value="FORMIN-LIKE PROTEIN"/>
    <property type="match status" value="1"/>
</dbReference>
<gene>
    <name evidence="2" type="ORF">CGOC_LOCUS7291</name>
</gene>
<dbReference type="GO" id="GO:0051015">
    <property type="term" value="F:actin filament binding"/>
    <property type="evidence" value="ECO:0007669"/>
    <property type="project" value="TreeGrafter"/>
</dbReference>
<dbReference type="AlphaFoldDB" id="A0A3P6UCY6"/>
<dbReference type="GO" id="GO:0008360">
    <property type="term" value="P:regulation of cell shape"/>
    <property type="evidence" value="ECO:0007669"/>
    <property type="project" value="TreeGrafter"/>
</dbReference>